<dbReference type="SMART" id="SM00966">
    <property type="entry name" value="SpoVT_AbrB"/>
    <property type="match status" value="1"/>
</dbReference>
<dbReference type="InterPro" id="IPR007159">
    <property type="entry name" value="SpoVT-AbrB_dom"/>
</dbReference>
<evidence type="ECO:0000313" key="4">
    <source>
        <dbReference type="Proteomes" id="UP000027341"/>
    </source>
</evidence>
<dbReference type="EMBL" id="JMIU01000001">
    <property type="protein sequence ID" value="KDN96520.1"/>
    <property type="molecule type" value="Genomic_DNA"/>
</dbReference>
<dbReference type="Proteomes" id="UP000027341">
    <property type="component" value="Unassembled WGS sequence"/>
</dbReference>
<evidence type="ECO:0000313" key="3">
    <source>
        <dbReference type="EMBL" id="KDN96520.1"/>
    </source>
</evidence>
<dbReference type="SUPFAM" id="SSF89447">
    <property type="entry name" value="AbrB/MazE/MraZ-like"/>
    <property type="match status" value="1"/>
</dbReference>
<proteinExistence type="predicted"/>
<reference evidence="3 4" key="1">
    <citation type="submission" date="2014-04" db="EMBL/GenBank/DDBJ databases">
        <title>Draft genome sequence of Hydrogenovibrio marinus MH-110, a model organism for aerobic H2 metabolism.</title>
        <authorList>
            <person name="Cha H.J."/>
            <person name="Jo B.H."/>
            <person name="Hwang B.H."/>
        </authorList>
    </citation>
    <scope>NUCLEOTIDE SEQUENCE [LARGE SCALE GENOMIC DNA]</scope>
    <source>
        <strain evidence="3 4">MH-110</strain>
    </source>
</reference>
<dbReference type="Pfam" id="PF04014">
    <property type="entry name" value="MazE_antitoxin"/>
    <property type="match status" value="1"/>
</dbReference>
<organism evidence="3 4">
    <name type="scientific">Hydrogenovibrio marinus</name>
    <dbReference type="NCBI Taxonomy" id="28885"/>
    <lineage>
        <taxon>Bacteria</taxon>
        <taxon>Pseudomonadati</taxon>
        <taxon>Pseudomonadota</taxon>
        <taxon>Gammaproteobacteria</taxon>
        <taxon>Thiotrichales</taxon>
        <taxon>Piscirickettsiaceae</taxon>
        <taxon>Hydrogenovibrio</taxon>
    </lineage>
</organism>
<dbReference type="Gene3D" id="2.10.260.10">
    <property type="match status" value="1"/>
</dbReference>
<keyword evidence="4" id="KW-1185">Reference proteome</keyword>
<feature type="domain" description="SpoVT-AbrB" evidence="2">
    <location>
        <begin position="5"/>
        <end position="49"/>
    </location>
</feature>
<dbReference type="RefSeq" id="WP_029912842.1">
    <property type="nucleotide sequence ID" value="NZ_AP020335.1"/>
</dbReference>
<protein>
    <recommendedName>
        <fullName evidence="2">SpoVT-AbrB domain-containing protein</fullName>
    </recommendedName>
</protein>
<evidence type="ECO:0000256" key="1">
    <source>
        <dbReference type="SAM" id="MobiDB-lite"/>
    </source>
</evidence>
<name>A0A067A2C0_HYDMR</name>
<evidence type="ECO:0000259" key="2">
    <source>
        <dbReference type="SMART" id="SM00966"/>
    </source>
</evidence>
<dbReference type="GO" id="GO:0003677">
    <property type="term" value="F:DNA binding"/>
    <property type="evidence" value="ECO:0007669"/>
    <property type="project" value="InterPro"/>
</dbReference>
<feature type="compositionally biased region" description="Polar residues" evidence="1">
    <location>
        <begin position="76"/>
        <end position="86"/>
    </location>
</feature>
<feature type="region of interest" description="Disordered" evidence="1">
    <location>
        <begin position="66"/>
        <end position="86"/>
    </location>
</feature>
<dbReference type="STRING" id="28885.EI16_09680"/>
<comment type="caution">
    <text evidence="3">The sequence shown here is derived from an EMBL/GenBank/DDBJ whole genome shotgun (WGS) entry which is preliminary data.</text>
</comment>
<dbReference type="AlphaFoldDB" id="A0A067A2C0"/>
<gene>
    <name evidence="3" type="ORF">EI16_09680</name>
</gene>
<sequence>MAHLITIGNSKGVRIPKNLIEQAQIQDKELEFSVLPEGILISPVKKVREGWAEKFSLLAHQPTTNEDKEWLESDIGESQTESDWTW</sequence>
<accession>A0A067A2C0</accession>
<dbReference type="InterPro" id="IPR037914">
    <property type="entry name" value="SpoVT-AbrB_sf"/>
</dbReference>